<reference evidence="2" key="1">
    <citation type="submission" date="2018-11" db="EMBL/GenBank/DDBJ databases">
        <title>Rhizobium chutanense sp. nov., isolated from root nodules of Phaseolus vulgaris in China.</title>
        <authorList>
            <person name="Huo Y."/>
        </authorList>
    </citation>
    <scope>NUCLEOTIDE SEQUENCE [LARGE SCALE GENOMIC DNA]</scope>
    <source>
        <strain evidence="2">CCBAU 65647</strain>
    </source>
</reference>
<gene>
    <name evidence="1" type="ORF">EFQ99_17610</name>
</gene>
<evidence type="ECO:0000313" key="2">
    <source>
        <dbReference type="Proteomes" id="UP000278823"/>
    </source>
</evidence>
<keyword evidence="2" id="KW-1185">Reference proteome</keyword>
<dbReference type="OrthoDB" id="8404804at2"/>
<proteinExistence type="predicted"/>
<dbReference type="EMBL" id="RJTH01000005">
    <property type="protein sequence ID" value="RUM24582.1"/>
    <property type="molecule type" value="Genomic_DNA"/>
</dbReference>
<comment type="caution">
    <text evidence="1">The sequence shown here is derived from an EMBL/GenBank/DDBJ whole genome shotgun (WGS) entry which is preliminary data.</text>
</comment>
<evidence type="ECO:0000313" key="1">
    <source>
        <dbReference type="EMBL" id="RUM24582.1"/>
    </source>
</evidence>
<dbReference type="AlphaFoldDB" id="A0A432PJK4"/>
<protein>
    <submittedName>
        <fullName evidence="1">Uncharacterized protein</fullName>
    </submittedName>
</protein>
<accession>A0A432PJK4</accession>
<name>A0A432PJK4_9HYPH</name>
<dbReference type="Proteomes" id="UP000278823">
    <property type="component" value="Unassembled WGS sequence"/>
</dbReference>
<organism evidence="1 2">
    <name type="scientific">Rhizobium vallis</name>
    <dbReference type="NCBI Taxonomy" id="634290"/>
    <lineage>
        <taxon>Bacteria</taxon>
        <taxon>Pseudomonadati</taxon>
        <taxon>Pseudomonadota</taxon>
        <taxon>Alphaproteobacteria</taxon>
        <taxon>Hyphomicrobiales</taxon>
        <taxon>Rhizobiaceae</taxon>
        <taxon>Rhizobium/Agrobacterium group</taxon>
        <taxon>Rhizobium</taxon>
    </lineage>
</organism>
<sequence>MRPQESLILRCPAGASKDEAGTLTVDGSKKRRWRSSFEAPPCGLRALRMREAGGCRAGILW</sequence>